<evidence type="ECO:0008006" key="4">
    <source>
        <dbReference type="Google" id="ProtNLM"/>
    </source>
</evidence>
<organism evidence="2 3">
    <name type="scientific">Hoylesella marshii DSM 16973 = JCM 13450</name>
    <dbReference type="NCBI Taxonomy" id="862515"/>
    <lineage>
        <taxon>Bacteria</taxon>
        <taxon>Pseudomonadati</taxon>
        <taxon>Bacteroidota</taxon>
        <taxon>Bacteroidia</taxon>
        <taxon>Bacteroidales</taxon>
        <taxon>Prevotellaceae</taxon>
        <taxon>Hoylesella</taxon>
    </lineage>
</organism>
<keyword evidence="3" id="KW-1185">Reference proteome</keyword>
<dbReference type="STRING" id="862515.HMPREF0658_2329"/>
<evidence type="ECO:0000313" key="2">
    <source>
        <dbReference type="EMBL" id="EFM00731.1"/>
    </source>
</evidence>
<sequence length="339" mass="37351">METMKTIQQLLKIQAMLLCAALTVVSCADDNLTDNKDEGDKGTAVSFHVSSAQDEMLLQQQTAPATRSAVLSRLGNEGLTLEDLATRKHAVQGAADLCMIETTIEGVNPVLPSADTRAKVKTNIDNFFTTSGYRSDTPGFAPDTPDWFYAVKTKNDGTLTTYHPWHWGYRYGRFYAVYPEAKSENKITLSPATHSGTPYVEFEAEQDVKNQKDLMTACSGEVKYETRGVAPTTNLKFRHALTAVRFAVGQNLSWNKRITKVEIKNACSKGKYMLPTQYGGSGTWVAGSLTDRKDFVLDVATSPIDLRKNPNTVIMGNPSDNYTFYMIPQDLTGVSVVVT</sequence>
<dbReference type="HOGENOM" id="CLU_822628_0_0_10"/>
<feature type="chain" id="PRO_5003138407" description="Fimbrillin family protein" evidence="1">
    <location>
        <begin position="29"/>
        <end position="339"/>
    </location>
</feature>
<gene>
    <name evidence="2" type="ORF">HMPREF0658_2329</name>
</gene>
<dbReference type="EMBL" id="AEEI01000073">
    <property type="protein sequence ID" value="EFM00731.1"/>
    <property type="molecule type" value="Genomic_DNA"/>
</dbReference>
<dbReference type="InterPro" id="IPR025049">
    <property type="entry name" value="Mfa-like_1"/>
</dbReference>
<reference evidence="2" key="1">
    <citation type="submission" date="2010-07" db="EMBL/GenBank/DDBJ databases">
        <authorList>
            <person name="Muzny D."/>
            <person name="Qin X."/>
            <person name="Deng J."/>
            <person name="Jiang H."/>
            <person name="Liu Y."/>
            <person name="Qu J."/>
            <person name="Song X.-Z."/>
            <person name="Zhang L."/>
            <person name="Thornton R."/>
            <person name="Coyle M."/>
            <person name="Francisco L."/>
            <person name="Jackson L."/>
            <person name="Javaid M."/>
            <person name="Korchina V."/>
            <person name="Kovar C."/>
            <person name="Mata R."/>
            <person name="Mathew T."/>
            <person name="Ngo R."/>
            <person name="Nguyen L."/>
            <person name="Nguyen N."/>
            <person name="Okwuonu G."/>
            <person name="Ongeri F."/>
            <person name="Pham C."/>
            <person name="Simmons D."/>
            <person name="Wilczek-Boney K."/>
            <person name="Hale W."/>
            <person name="Jakkamsetti A."/>
            <person name="Pham P."/>
            <person name="Ruth R."/>
            <person name="San Lucas F."/>
            <person name="Warren J."/>
            <person name="Zhang J."/>
            <person name="Zhao Z."/>
            <person name="Zhou C."/>
            <person name="Zhu D."/>
            <person name="Lee S."/>
            <person name="Bess C."/>
            <person name="Blankenburg K."/>
            <person name="Forbes L."/>
            <person name="Fu Q."/>
            <person name="Gubbala S."/>
            <person name="Hirani K."/>
            <person name="Jayaseelan J.C."/>
            <person name="Lara F."/>
            <person name="Munidasa M."/>
            <person name="Palculict T."/>
            <person name="Patil S."/>
            <person name="Pu L.-L."/>
            <person name="Saada N."/>
            <person name="Tang L."/>
            <person name="Weissenberger G."/>
            <person name="Zhu Y."/>
            <person name="Hemphill L."/>
            <person name="Shang Y."/>
            <person name="Youmans B."/>
            <person name="Ayvaz T."/>
            <person name="Ross M."/>
            <person name="Santibanez J."/>
            <person name="Aqrawi P."/>
            <person name="Gross S."/>
            <person name="Joshi V."/>
            <person name="Fowler G."/>
            <person name="Nazareth L."/>
            <person name="Reid J."/>
            <person name="Worley K."/>
            <person name="Petrosino J."/>
            <person name="Highlander S."/>
            <person name="Gibbs R."/>
        </authorList>
    </citation>
    <scope>NUCLEOTIDE SEQUENCE [LARGE SCALE GENOMIC DNA]</scope>
    <source>
        <strain evidence="2">DSM 16973</strain>
    </source>
</reference>
<dbReference type="AlphaFoldDB" id="E0NVX3"/>
<comment type="caution">
    <text evidence="2">The sequence shown here is derived from an EMBL/GenBank/DDBJ whole genome shotgun (WGS) entry which is preliminary data.</text>
</comment>
<feature type="signal peptide" evidence="1">
    <location>
        <begin position="1"/>
        <end position="28"/>
    </location>
</feature>
<keyword evidence="1" id="KW-0732">Signal</keyword>
<dbReference type="Proteomes" id="UP000004394">
    <property type="component" value="Unassembled WGS sequence"/>
</dbReference>
<protein>
    <recommendedName>
        <fullName evidence="4">Fimbrillin family protein</fullName>
    </recommendedName>
</protein>
<feature type="non-terminal residue" evidence="2">
    <location>
        <position position="339"/>
    </location>
</feature>
<dbReference type="Pfam" id="PF13149">
    <property type="entry name" value="Mfa_like_1"/>
    <property type="match status" value="1"/>
</dbReference>
<evidence type="ECO:0000313" key="3">
    <source>
        <dbReference type="Proteomes" id="UP000004394"/>
    </source>
</evidence>
<name>E0NVX3_9BACT</name>
<proteinExistence type="predicted"/>
<evidence type="ECO:0000256" key="1">
    <source>
        <dbReference type="SAM" id="SignalP"/>
    </source>
</evidence>
<accession>E0NVX3</accession>
<dbReference type="PROSITE" id="PS51257">
    <property type="entry name" value="PROKAR_LIPOPROTEIN"/>
    <property type="match status" value="1"/>
</dbReference>